<dbReference type="Proteomes" id="UP001322744">
    <property type="component" value="Chromosome"/>
</dbReference>
<evidence type="ECO:0000313" key="2">
    <source>
        <dbReference type="Proteomes" id="UP001322744"/>
    </source>
</evidence>
<keyword evidence="2" id="KW-1185">Reference proteome</keyword>
<protein>
    <submittedName>
        <fullName evidence="1">C-GCAxxG-C-C family protein</fullName>
    </submittedName>
</protein>
<accession>A0ABZ0TXA8</accession>
<dbReference type="Pfam" id="PF09719">
    <property type="entry name" value="C_GCAxxG_C_C"/>
    <property type="match status" value="1"/>
</dbReference>
<name>A0ABZ0TXA8_9FIRM</name>
<dbReference type="NCBIfam" id="TIGR01909">
    <property type="entry name" value="C_GCAxxG_C_C"/>
    <property type="match status" value="1"/>
</dbReference>
<reference evidence="1 2" key="1">
    <citation type="submission" date="2023-12" db="EMBL/GenBank/DDBJ databases">
        <authorList>
            <person name="Manesh M.J.H."/>
            <person name="Bing R.G."/>
            <person name="Willard D.J."/>
            <person name="Kelly R.M."/>
        </authorList>
    </citation>
    <scope>NUCLEOTIDE SEQUENCE [LARGE SCALE GENOMIC DNA]</scope>
    <source>
        <strain evidence="1 2">DSM 8977</strain>
    </source>
</reference>
<evidence type="ECO:0000313" key="1">
    <source>
        <dbReference type="EMBL" id="WPX07867.1"/>
    </source>
</evidence>
<gene>
    <name evidence="1" type="ORF">SOJ16_001706</name>
</gene>
<organism evidence="1 2">
    <name type="scientific">Anaerocellum danielii</name>
    <dbReference type="NCBI Taxonomy" id="1387557"/>
    <lineage>
        <taxon>Bacteria</taxon>
        <taxon>Bacillati</taxon>
        <taxon>Bacillota</taxon>
        <taxon>Bacillota incertae sedis</taxon>
        <taxon>Caldicellulosiruptorales</taxon>
        <taxon>Caldicellulosiruptoraceae</taxon>
        <taxon>Anaerocellum</taxon>
    </lineage>
</organism>
<sequence length="146" mass="16094">MNKSDIAVQEFLNGFTCSQAVFSTYCEELGFKKEDALKIGCAFGGGMGSLGHVCGAVTGAFMLLGLKYGNTDSKDKEAKATTYKKVKEFAEKFKEKNGTIICNELLKCDISTPEGRKYAEENNLFRTVCPKFVKDAAEIIEQMLKE</sequence>
<dbReference type="EMBL" id="CP139957">
    <property type="protein sequence ID" value="WPX07867.1"/>
    <property type="molecule type" value="Genomic_DNA"/>
</dbReference>
<proteinExistence type="predicted"/>
<dbReference type="InterPro" id="IPR010181">
    <property type="entry name" value="CGCAxxGCC_motif"/>
</dbReference>
<dbReference type="RefSeq" id="WP_045175195.1">
    <property type="nucleotide sequence ID" value="NZ_CP139957.1"/>
</dbReference>